<sequence length="197" mass="20156">MTSTAFASDRPLAPAQPGTGVVVIARLMALCCIGFAVVNVVFEMTDRFADGPYTEYASAIAVMNWLVVGLKTVGAALALLSVVERPRVLSPALLGVLLWGAFAMLGVYAVGSVAQAVGMVSGLAGTADQIDIAGIGYVLFFLVLAIGYGALAISYSRRFGLRKGVAVLGVLGAPVVLGVILLAIPTLLAAFGLMPTP</sequence>
<keyword evidence="1" id="KW-1133">Transmembrane helix</keyword>
<dbReference type="Proteomes" id="UP000199343">
    <property type="component" value="Unassembled WGS sequence"/>
</dbReference>
<accession>A0A1C6VSS6</accession>
<feature type="transmembrane region" description="Helical" evidence="1">
    <location>
        <begin position="21"/>
        <end position="42"/>
    </location>
</feature>
<evidence type="ECO:0000313" key="5">
    <source>
        <dbReference type="Proteomes" id="UP001334804"/>
    </source>
</evidence>
<dbReference type="OrthoDB" id="3784207at2"/>
<evidence type="ECO:0000313" key="3">
    <source>
        <dbReference type="EMBL" id="WSA31024.1"/>
    </source>
</evidence>
<name>A0A1C6VSS6_9ACTN</name>
<evidence type="ECO:0000313" key="2">
    <source>
        <dbReference type="EMBL" id="SCL69272.1"/>
    </source>
</evidence>
<dbReference type="Proteomes" id="UP001334804">
    <property type="component" value="Chromosome"/>
</dbReference>
<dbReference type="RefSeq" id="WP_141719497.1">
    <property type="nucleotide sequence ID" value="NZ_CP109071.1"/>
</dbReference>
<keyword evidence="1" id="KW-0812">Transmembrane</keyword>
<feature type="transmembrane region" description="Helical" evidence="1">
    <location>
        <begin position="165"/>
        <end position="194"/>
    </location>
</feature>
<reference evidence="3 5" key="3">
    <citation type="submission" date="2022-10" db="EMBL/GenBank/DDBJ databases">
        <title>The complete genomes of actinobacterial strains from the NBC collection.</title>
        <authorList>
            <person name="Joergensen T.S."/>
            <person name="Alvarez Arevalo M."/>
            <person name="Sterndorff E.B."/>
            <person name="Faurdal D."/>
            <person name="Vuksanovic O."/>
            <person name="Mourched A.-S."/>
            <person name="Charusanti P."/>
            <person name="Shaw S."/>
            <person name="Blin K."/>
            <person name="Weber T."/>
        </authorList>
    </citation>
    <scope>NUCLEOTIDE SEQUENCE [LARGE SCALE GENOMIC DNA]</scope>
    <source>
        <strain evidence="3 5">NBC 01809</strain>
    </source>
</reference>
<feature type="transmembrane region" description="Helical" evidence="1">
    <location>
        <begin position="134"/>
        <end position="153"/>
    </location>
</feature>
<evidence type="ECO:0000313" key="4">
    <source>
        <dbReference type="Proteomes" id="UP000199343"/>
    </source>
</evidence>
<reference evidence="2" key="2">
    <citation type="submission" date="2016-06" db="EMBL/GenBank/DDBJ databases">
        <authorList>
            <person name="Kjaerup R.B."/>
            <person name="Dalgaard T.S."/>
            <person name="Juul-Madsen H.R."/>
        </authorList>
    </citation>
    <scope>NUCLEOTIDE SEQUENCE [LARGE SCALE GENOMIC DNA]</scope>
    <source>
        <strain evidence="2">DSM 43363</strain>
    </source>
</reference>
<protein>
    <submittedName>
        <fullName evidence="3">DUF3995 domain-containing protein</fullName>
    </submittedName>
</protein>
<dbReference type="EMBL" id="CP109071">
    <property type="protein sequence ID" value="WSA31024.1"/>
    <property type="molecule type" value="Genomic_DNA"/>
</dbReference>
<evidence type="ECO:0000256" key="1">
    <source>
        <dbReference type="SAM" id="Phobius"/>
    </source>
</evidence>
<feature type="transmembrane region" description="Helical" evidence="1">
    <location>
        <begin position="62"/>
        <end position="80"/>
    </location>
</feature>
<gene>
    <name evidence="2" type="ORF">GA0070608_3960</name>
    <name evidence="3" type="ORF">OIE14_23090</name>
</gene>
<reference evidence="4" key="1">
    <citation type="submission" date="2016-06" db="EMBL/GenBank/DDBJ databases">
        <authorList>
            <person name="Varghese N."/>
            <person name="Submissions Spin"/>
        </authorList>
    </citation>
    <scope>NUCLEOTIDE SEQUENCE [LARGE SCALE GENOMIC DNA]</scope>
    <source>
        <strain evidence="4">DSM 43363</strain>
    </source>
</reference>
<organism evidence="2 4">
    <name type="scientific">Micromonospora peucetia</name>
    <dbReference type="NCBI Taxonomy" id="47871"/>
    <lineage>
        <taxon>Bacteria</taxon>
        <taxon>Bacillati</taxon>
        <taxon>Actinomycetota</taxon>
        <taxon>Actinomycetes</taxon>
        <taxon>Micromonosporales</taxon>
        <taxon>Micromonosporaceae</taxon>
        <taxon>Micromonospora</taxon>
    </lineage>
</organism>
<dbReference type="EMBL" id="FMIC01000002">
    <property type="protein sequence ID" value="SCL69272.1"/>
    <property type="molecule type" value="Genomic_DNA"/>
</dbReference>
<proteinExistence type="predicted"/>
<keyword evidence="1" id="KW-0472">Membrane</keyword>
<dbReference type="AlphaFoldDB" id="A0A1C6VSS6"/>
<feature type="transmembrane region" description="Helical" evidence="1">
    <location>
        <begin position="92"/>
        <end position="114"/>
    </location>
</feature>
<keyword evidence="5" id="KW-1185">Reference proteome</keyword>